<dbReference type="Gene3D" id="1.25.40.10">
    <property type="entry name" value="Tetratricopeptide repeat domain"/>
    <property type="match status" value="1"/>
</dbReference>
<evidence type="ECO:0000313" key="1">
    <source>
        <dbReference type="EMBL" id="MCO4292259.1"/>
    </source>
</evidence>
<evidence type="ECO:0000313" key="2">
    <source>
        <dbReference type="Proteomes" id="UP001155182"/>
    </source>
</evidence>
<protein>
    <recommendedName>
        <fullName evidence="3">Tetratricopeptide repeat protein</fullName>
    </recommendedName>
</protein>
<reference evidence="1" key="1">
    <citation type="submission" date="2022-06" db="EMBL/GenBank/DDBJ databases">
        <title>Solitalea sp. MAHUQ-68 isolated from rhizospheric soil.</title>
        <authorList>
            <person name="Huq M.A."/>
        </authorList>
    </citation>
    <scope>NUCLEOTIDE SEQUENCE</scope>
    <source>
        <strain evidence="1">MAHUQ-68</strain>
    </source>
</reference>
<dbReference type="InterPro" id="IPR011990">
    <property type="entry name" value="TPR-like_helical_dom_sf"/>
</dbReference>
<gene>
    <name evidence="1" type="ORF">NF867_05205</name>
</gene>
<keyword evidence="2" id="KW-1185">Reference proteome</keyword>
<name>A0A9X2F047_9SPHI</name>
<dbReference type="EMBL" id="JAMWYS010000024">
    <property type="protein sequence ID" value="MCO4292259.1"/>
    <property type="molecule type" value="Genomic_DNA"/>
</dbReference>
<accession>A0A9X2F047</accession>
<sequence length="169" mass="19450">MAKELNKKALSILPLNRDSSLKALSLLDSAVRLDSNFFAAYWNMFSIKNSLGLYKETIPTLEHLQRIKPTNPDLPMFEGLMLERTGDSLNSKKYFNRSLTLFNAILDTLNQTNKNYNFTKLNQALCLILSGDESSGRQQLKTLAREPFAMEYLNKSRQEIIEWYMTGKE</sequence>
<organism evidence="1 2">
    <name type="scientific">Solitalea agri</name>
    <dbReference type="NCBI Taxonomy" id="2953739"/>
    <lineage>
        <taxon>Bacteria</taxon>
        <taxon>Pseudomonadati</taxon>
        <taxon>Bacteroidota</taxon>
        <taxon>Sphingobacteriia</taxon>
        <taxon>Sphingobacteriales</taxon>
        <taxon>Sphingobacteriaceae</taxon>
        <taxon>Solitalea</taxon>
    </lineage>
</organism>
<proteinExistence type="predicted"/>
<evidence type="ECO:0008006" key="3">
    <source>
        <dbReference type="Google" id="ProtNLM"/>
    </source>
</evidence>
<dbReference type="Proteomes" id="UP001155182">
    <property type="component" value="Unassembled WGS sequence"/>
</dbReference>
<comment type="caution">
    <text evidence="1">The sequence shown here is derived from an EMBL/GenBank/DDBJ whole genome shotgun (WGS) entry which is preliminary data.</text>
</comment>
<dbReference type="RefSeq" id="WP_252586541.1">
    <property type="nucleotide sequence ID" value="NZ_JAMWYS010000024.1"/>
</dbReference>
<dbReference type="SUPFAM" id="SSF48452">
    <property type="entry name" value="TPR-like"/>
    <property type="match status" value="1"/>
</dbReference>
<dbReference type="AlphaFoldDB" id="A0A9X2F047"/>